<evidence type="ECO:0000259" key="2">
    <source>
        <dbReference type="Pfam" id="PF16472"/>
    </source>
</evidence>
<accession>A0A1G9UTA5</accession>
<dbReference type="PANTHER" id="PTHR32256:SF17">
    <property type="entry name" value="EGF-LIKE DOMAIN-CONTAINING PROTEIN"/>
    <property type="match status" value="1"/>
</dbReference>
<proteinExistence type="predicted"/>
<organism evidence="3 4">
    <name type="scientific">Acetanaerobacterium elongatum</name>
    <dbReference type="NCBI Taxonomy" id="258515"/>
    <lineage>
        <taxon>Bacteria</taxon>
        <taxon>Bacillati</taxon>
        <taxon>Bacillota</taxon>
        <taxon>Clostridia</taxon>
        <taxon>Eubacteriales</taxon>
        <taxon>Oscillospiraceae</taxon>
        <taxon>Acetanaerobacterium</taxon>
    </lineage>
</organism>
<evidence type="ECO:0000313" key="3">
    <source>
        <dbReference type="EMBL" id="SDM63136.1"/>
    </source>
</evidence>
<dbReference type="Proteomes" id="UP000199182">
    <property type="component" value="Unassembled WGS sequence"/>
</dbReference>
<keyword evidence="1" id="KW-0472">Membrane</keyword>
<dbReference type="RefSeq" id="WP_092637658.1">
    <property type="nucleotide sequence ID" value="NZ_FNID01000002.1"/>
</dbReference>
<dbReference type="AlphaFoldDB" id="A0A1G9UTA5"/>
<evidence type="ECO:0000256" key="1">
    <source>
        <dbReference type="SAM" id="Phobius"/>
    </source>
</evidence>
<dbReference type="Pfam" id="PF16472">
    <property type="entry name" value="DUF5050"/>
    <property type="match status" value="1"/>
</dbReference>
<dbReference type="InterPro" id="IPR053369">
    <property type="entry name" value="SrfA-induced_signal"/>
</dbReference>
<dbReference type="InterPro" id="IPR032485">
    <property type="entry name" value="LRP1-like_beta_prop"/>
</dbReference>
<dbReference type="SUPFAM" id="SSF69304">
    <property type="entry name" value="Tricorn protease N-terminal domain"/>
    <property type="match status" value="1"/>
</dbReference>
<keyword evidence="1" id="KW-0812">Transmembrane</keyword>
<protein>
    <recommendedName>
        <fullName evidence="2">Prolow-density lipoprotein receptor-related protein 1-like beta-propeller domain-containing protein</fullName>
    </recommendedName>
</protein>
<dbReference type="PANTHER" id="PTHR32256">
    <property type="match status" value="1"/>
</dbReference>
<keyword evidence="4" id="KW-1185">Reference proteome</keyword>
<gene>
    <name evidence="3" type="ORF">SAMN05192585_102119</name>
</gene>
<dbReference type="InterPro" id="IPR011042">
    <property type="entry name" value="6-blade_b-propeller_TolB-like"/>
</dbReference>
<dbReference type="Gene3D" id="2.120.10.30">
    <property type="entry name" value="TolB, C-terminal domain"/>
    <property type="match status" value="1"/>
</dbReference>
<dbReference type="EMBL" id="FNID01000002">
    <property type="protein sequence ID" value="SDM63136.1"/>
    <property type="molecule type" value="Genomic_DNA"/>
</dbReference>
<feature type="transmembrane region" description="Helical" evidence="1">
    <location>
        <begin position="63"/>
        <end position="84"/>
    </location>
</feature>
<feature type="domain" description="Prolow-density lipoprotein receptor-related protein 1-like beta-propeller" evidence="2">
    <location>
        <begin position="370"/>
        <end position="594"/>
    </location>
</feature>
<evidence type="ECO:0000313" key="4">
    <source>
        <dbReference type="Proteomes" id="UP000199182"/>
    </source>
</evidence>
<dbReference type="STRING" id="258515.SAMN05192585_102119"/>
<name>A0A1G9UTA5_9FIRM</name>
<keyword evidence="1" id="KW-1133">Transmembrane helix</keyword>
<sequence>MICPKCGSDNGNANVFCKKCGASLQETPADSSISDSITATAVQAPPAPPAVQAPQKKGGAGKFVAVIIILVVLAGFGVAGKWAYDNILHNPVKEFTAAIAAKDYGEALEIYDERIEDNEGYCKAAEAALITQLDSIEAAYTAGTTDYDSTIEQMNNIKKLGILNYSDVDTRISNISEIKYSKDRLANIQSLYDSGENLQVLQQAANVPENDACYLQIKSLKEQAAQAYKKAVMEQANSLQEKKEYESELNLINDALAVLPNDTELTNLANTVSAMVQKQQQQKEQGYTPVNEVLLDDGVVNTIGCEPQNFSTMLNITYQGDWIYYVADNGIYRIKKDLSQKTQLLETTFSVLDLNVIGQYLYFRKDNYGNHELYRVKNDGSDFTKVTNDSVNNLVVKGSIMYYLNSSDDNKLYSVNTDGTGRKVVVDRKNIQWFRIYEETIYYATKDNNVFKCNLDGTAESQIKTATDDFYSILIANDRIYEEYSSNWWTNSLSIMSTSITDSKDSKKLVSCDSYGGGALQIYKNKLYFVQGTGLNSINLDGSEQILIDDNAGIWNDGGRGGLALIDDYFYYRNRNDENRLYRIHPDGSGKQRVS</sequence>
<dbReference type="OrthoDB" id="27389at2"/>
<reference evidence="3 4" key="1">
    <citation type="submission" date="2016-10" db="EMBL/GenBank/DDBJ databases">
        <authorList>
            <person name="de Groot N.N."/>
        </authorList>
    </citation>
    <scope>NUCLEOTIDE SEQUENCE [LARGE SCALE GENOMIC DNA]</scope>
    <source>
        <strain evidence="3 4">CGMCC 1.5012</strain>
    </source>
</reference>